<evidence type="ECO:0000256" key="5">
    <source>
        <dbReference type="ARBA" id="ARBA00041319"/>
    </source>
</evidence>
<dbReference type="KEGG" id="sva:SVA_0622"/>
<accession>A0A1B4VAS4</accession>
<keyword evidence="7" id="KW-1185">Reference proteome</keyword>
<dbReference type="Pfam" id="PF02482">
    <property type="entry name" value="Ribosomal_S30AE"/>
    <property type="match status" value="1"/>
</dbReference>
<comment type="subunit">
    <text evidence="3">Associates exclusively with 100S ribosomes, which are dimers of 70S ribosomes.</text>
</comment>
<dbReference type="SUPFAM" id="SSF69754">
    <property type="entry name" value="Ribosome binding protein Y (YfiA homologue)"/>
    <property type="match status" value="1"/>
</dbReference>
<dbReference type="GO" id="GO:0043024">
    <property type="term" value="F:ribosomal small subunit binding"/>
    <property type="evidence" value="ECO:0007669"/>
    <property type="project" value="TreeGrafter"/>
</dbReference>
<dbReference type="InterPro" id="IPR036567">
    <property type="entry name" value="RHF-like"/>
</dbReference>
<dbReference type="Proteomes" id="UP000218899">
    <property type="component" value="Chromosome"/>
</dbReference>
<evidence type="ECO:0000256" key="3">
    <source>
        <dbReference type="ARBA" id="ARBA00038695"/>
    </source>
</evidence>
<comment type="similarity">
    <text evidence="2">Belongs to the HPF/YfiA ribosome-associated protein family. Short HPF subfamily.</text>
</comment>
<evidence type="ECO:0000256" key="1">
    <source>
        <dbReference type="ARBA" id="ARBA00022845"/>
    </source>
</evidence>
<dbReference type="AlphaFoldDB" id="A0A1B4VAS4"/>
<organism evidence="6 7">
    <name type="scientific">Sulfurifustis variabilis</name>
    <dbReference type="NCBI Taxonomy" id="1675686"/>
    <lineage>
        <taxon>Bacteria</taxon>
        <taxon>Pseudomonadati</taxon>
        <taxon>Pseudomonadota</taxon>
        <taxon>Gammaproteobacteria</taxon>
        <taxon>Acidiferrobacterales</taxon>
        <taxon>Acidiferrobacteraceae</taxon>
        <taxon>Sulfurifustis</taxon>
    </lineage>
</organism>
<dbReference type="InterPro" id="IPR050574">
    <property type="entry name" value="HPF/YfiA_ribosome-assoc"/>
</dbReference>
<name>A0A1B4VAS4_9GAMM</name>
<protein>
    <recommendedName>
        <fullName evidence="4">Ribosome hibernation promoting factor</fullName>
    </recommendedName>
    <alternativeName>
        <fullName evidence="5">Hibernation factor HPF</fullName>
    </alternativeName>
</protein>
<dbReference type="FunFam" id="3.30.160.100:FF:000001">
    <property type="entry name" value="Ribosome hibernation promoting factor"/>
    <property type="match status" value="1"/>
</dbReference>
<dbReference type="PANTHER" id="PTHR33231">
    <property type="entry name" value="30S RIBOSOMAL PROTEIN"/>
    <property type="match status" value="1"/>
</dbReference>
<gene>
    <name evidence="6" type="ORF">SVA_0622</name>
</gene>
<reference evidence="6 7" key="1">
    <citation type="submission" date="2015-08" db="EMBL/GenBank/DDBJ databases">
        <title>Complete genome sequence of Sulfurifustis variabilis.</title>
        <authorList>
            <person name="Miura A."/>
            <person name="Kojima H."/>
            <person name="Fukui M."/>
        </authorList>
    </citation>
    <scope>NUCLEOTIDE SEQUENCE [LARGE SCALE GENOMIC DNA]</scope>
    <source>
        <strain evidence="7">skN76</strain>
    </source>
</reference>
<dbReference type="PANTHER" id="PTHR33231:SF1">
    <property type="entry name" value="30S RIBOSOMAL PROTEIN"/>
    <property type="match status" value="1"/>
</dbReference>
<evidence type="ECO:0000256" key="4">
    <source>
        <dbReference type="ARBA" id="ARBA00041148"/>
    </source>
</evidence>
<dbReference type="NCBIfam" id="TIGR00741">
    <property type="entry name" value="yfiA"/>
    <property type="match status" value="1"/>
</dbReference>
<proteinExistence type="inferred from homology"/>
<dbReference type="InterPro" id="IPR003489">
    <property type="entry name" value="RHF/RaiA"/>
</dbReference>
<evidence type="ECO:0000256" key="2">
    <source>
        <dbReference type="ARBA" id="ARBA00038434"/>
    </source>
</evidence>
<dbReference type="OrthoDB" id="9795980at2"/>
<dbReference type="GO" id="GO:0045900">
    <property type="term" value="P:negative regulation of translational elongation"/>
    <property type="evidence" value="ECO:0007669"/>
    <property type="project" value="TreeGrafter"/>
</dbReference>
<keyword evidence="1" id="KW-0810">Translation regulation</keyword>
<sequence length="107" mass="11960">MQITVSGQQVEVTEPLKSYASEKIGRLQRHFDHMTTGNVVLHVEKTHHMAEATIYAKGATLHADATGENMYAAIDALADKLDRQVLKHKEKTTNHRTSDAPLKKQLI</sequence>
<dbReference type="RefSeq" id="WP_096458633.1">
    <property type="nucleotide sequence ID" value="NZ_AP014936.1"/>
</dbReference>
<dbReference type="Gene3D" id="3.30.160.100">
    <property type="entry name" value="Ribosome hibernation promotion factor-like"/>
    <property type="match status" value="1"/>
</dbReference>
<dbReference type="EMBL" id="AP014936">
    <property type="protein sequence ID" value="BAU47201.1"/>
    <property type="molecule type" value="Genomic_DNA"/>
</dbReference>
<dbReference type="CDD" id="cd00552">
    <property type="entry name" value="RaiA"/>
    <property type="match status" value="1"/>
</dbReference>
<evidence type="ECO:0000313" key="6">
    <source>
        <dbReference type="EMBL" id="BAU47201.1"/>
    </source>
</evidence>
<dbReference type="GO" id="GO:0022627">
    <property type="term" value="C:cytosolic small ribosomal subunit"/>
    <property type="evidence" value="ECO:0007669"/>
    <property type="project" value="TreeGrafter"/>
</dbReference>
<evidence type="ECO:0000313" key="7">
    <source>
        <dbReference type="Proteomes" id="UP000218899"/>
    </source>
</evidence>